<dbReference type="EMBL" id="DUJS01000004">
    <property type="protein sequence ID" value="HII70418.1"/>
    <property type="molecule type" value="Genomic_DNA"/>
</dbReference>
<evidence type="ECO:0000256" key="8">
    <source>
        <dbReference type="SAM" id="Phobius"/>
    </source>
</evidence>
<dbReference type="GO" id="GO:0006508">
    <property type="term" value="P:proteolysis"/>
    <property type="evidence" value="ECO:0007669"/>
    <property type="project" value="UniProtKB-KW"/>
</dbReference>
<keyword evidence="7 8" id="KW-0472">Membrane</keyword>
<evidence type="ECO:0000256" key="2">
    <source>
        <dbReference type="ARBA" id="ARBA00022475"/>
    </source>
</evidence>
<evidence type="ECO:0000256" key="6">
    <source>
        <dbReference type="ARBA" id="ARBA00022989"/>
    </source>
</evidence>
<dbReference type="RefSeq" id="WP_011018793.1">
    <property type="nucleotide sequence ID" value="NZ_DUJS01000004.1"/>
</dbReference>
<dbReference type="InterPro" id="IPR026392">
    <property type="entry name" value="Exo/Archaeosortase_dom"/>
</dbReference>
<evidence type="ECO:0000256" key="3">
    <source>
        <dbReference type="ARBA" id="ARBA00022670"/>
    </source>
</evidence>
<evidence type="ECO:0000256" key="4">
    <source>
        <dbReference type="ARBA" id="ARBA00022692"/>
    </source>
</evidence>
<comment type="subcellular location">
    <subcellularLocation>
        <location evidence="1">Cell membrane</location>
        <topology evidence="1">Multi-pass membrane protein</topology>
    </subcellularLocation>
</comment>
<dbReference type="GeneID" id="1477726"/>
<dbReference type="GO" id="GO:0005886">
    <property type="term" value="C:plasma membrane"/>
    <property type="evidence" value="ECO:0007669"/>
    <property type="project" value="UniProtKB-SubCell"/>
</dbReference>
<feature type="transmembrane region" description="Helical" evidence="8">
    <location>
        <begin position="49"/>
        <end position="77"/>
    </location>
</feature>
<reference evidence="9" key="1">
    <citation type="journal article" date="2020" name="bioRxiv">
        <title>A rank-normalized archaeal taxonomy based on genome phylogeny resolves widespread incomplete and uneven classifications.</title>
        <authorList>
            <person name="Rinke C."/>
            <person name="Chuvochina M."/>
            <person name="Mussig A.J."/>
            <person name="Chaumeil P.-A."/>
            <person name="Waite D.W."/>
            <person name="Whitman W.B."/>
            <person name="Parks D.H."/>
            <person name="Hugenholtz P."/>
        </authorList>
    </citation>
    <scope>NUCLEOTIDE SEQUENCE</scope>
    <source>
        <strain evidence="9">UBA8853</strain>
    </source>
</reference>
<keyword evidence="6 8" id="KW-1133">Transmembrane helix</keyword>
<evidence type="ECO:0000313" key="10">
    <source>
        <dbReference type="Proteomes" id="UP000619545"/>
    </source>
</evidence>
<dbReference type="AlphaFoldDB" id="A0A832TCQ4"/>
<comment type="caution">
    <text evidence="9">The sequence shown here is derived from an EMBL/GenBank/DDBJ whole genome shotgun (WGS) entry which is preliminary data.</text>
</comment>
<feature type="transmembrane region" description="Helical" evidence="8">
    <location>
        <begin position="128"/>
        <end position="148"/>
    </location>
</feature>
<dbReference type="GO" id="GO:0008233">
    <property type="term" value="F:peptidase activity"/>
    <property type="evidence" value="ECO:0007669"/>
    <property type="project" value="UniProtKB-KW"/>
</dbReference>
<dbReference type="NCBIfam" id="TIGR04178">
    <property type="entry name" value="exo_archaeo"/>
    <property type="match status" value="1"/>
</dbReference>
<name>A0A832TCQ4_9EURY</name>
<dbReference type="Pfam" id="PF09721">
    <property type="entry name" value="Exosortase_EpsH"/>
    <property type="match status" value="1"/>
</dbReference>
<protein>
    <submittedName>
        <fullName evidence="9">Archaeosortase A</fullName>
    </submittedName>
</protein>
<dbReference type="InterPro" id="IPR019127">
    <property type="entry name" value="Exosortase"/>
</dbReference>
<dbReference type="Proteomes" id="UP000619545">
    <property type="component" value="Unassembled WGS sequence"/>
</dbReference>
<accession>A0A832TCQ4</accession>
<keyword evidence="2" id="KW-1003">Cell membrane</keyword>
<evidence type="ECO:0000256" key="5">
    <source>
        <dbReference type="ARBA" id="ARBA00022801"/>
    </source>
</evidence>
<evidence type="ECO:0000313" key="9">
    <source>
        <dbReference type="EMBL" id="HII70418.1"/>
    </source>
</evidence>
<keyword evidence="5" id="KW-0378">Hydrolase</keyword>
<keyword evidence="4 8" id="KW-0812">Transmembrane</keyword>
<feature type="transmembrane region" description="Helical" evidence="8">
    <location>
        <begin position="89"/>
        <end position="108"/>
    </location>
</feature>
<keyword evidence="3" id="KW-0645">Protease</keyword>
<sequence length="164" mass="17740">MDLRYLTSAISVSLFVYSGIDTEPLQYVTAQWVESVLHLMGLTVPKAGYTFQVGTVSAMIVKGCVVWPAISLFVGLIVATPGPSVLRKIAALAASVALLTAGNVLRLASMFYMMEVWGVGFRLAHDVIGQLVGLAIVILAAWVAFYIVPETEDKLREIIPWPGE</sequence>
<proteinExistence type="predicted"/>
<evidence type="ECO:0000256" key="7">
    <source>
        <dbReference type="ARBA" id="ARBA00023136"/>
    </source>
</evidence>
<evidence type="ECO:0000256" key="1">
    <source>
        <dbReference type="ARBA" id="ARBA00004651"/>
    </source>
</evidence>
<dbReference type="OMA" id="RELILPW"/>
<organism evidence="9 10">
    <name type="scientific">Methanopyrus kandleri</name>
    <dbReference type="NCBI Taxonomy" id="2320"/>
    <lineage>
        <taxon>Archaea</taxon>
        <taxon>Methanobacteriati</taxon>
        <taxon>Methanobacteriota</taxon>
        <taxon>Methanomada group</taxon>
        <taxon>Methanopyri</taxon>
        <taxon>Methanopyrales</taxon>
        <taxon>Methanopyraceae</taxon>
        <taxon>Methanopyrus</taxon>
    </lineage>
</organism>
<gene>
    <name evidence="9" type="ORF">HA336_04205</name>
</gene>